<feature type="transmembrane region" description="Helical" evidence="1">
    <location>
        <begin position="123"/>
        <end position="140"/>
    </location>
</feature>
<keyword evidence="1" id="KW-1133">Transmembrane helix</keyword>
<dbReference type="AlphaFoldDB" id="A0A9D1SC98"/>
<feature type="transmembrane region" description="Helical" evidence="1">
    <location>
        <begin position="12"/>
        <end position="42"/>
    </location>
</feature>
<reference evidence="2" key="2">
    <citation type="journal article" date="2021" name="PeerJ">
        <title>Extensive microbial diversity within the chicken gut microbiome revealed by metagenomics and culture.</title>
        <authorList>
            <person name="Gilroy R."/>
            <person name="Ravi A."/>
            <person name="Getino M."/>
            <person name="Pursley I."/>
            <person name="Horton D.L."/>
            <person name="Alikhan N.F."/>
            <person name="Baker D."/>
            <person name="Gharbi K."/>
            <person name="Hall N."/>
            <person name="Watson M."/>
            <person name="Adriaenssens E.M."/>
            <person name="Foster-Nyarko E."/>
            <person name="Jarju S."/>
            <person name="Secka A."/>
            <person name="Antonio M."/>
            <person name="Oren A."/>
            <person name="Chaudhuri R.R."/>
            <person name="La Ragione R."/>
            <person name="Hildebrand F."/>
            <person name="Pallen M.J."/>
        </authorList>
    </citation>
    <scope>NUCLEOTIDE SEQUENCE</scope>
    <source>
        <strain evidence="2">CHK158-818</strain>
    </source>
</reference>
<evidence type="ECO:0000313" key="2">
    <source>
        <dbReference type="EMBL" id="HIU55129.1"/>
    </source>
</evidence>
<accession>A0A9D1SC98</accession>
<protein>
    <submittedName>
        <fullName evidence="2">DedA family protein</fullName>
    </submittedName>
</protein>
<feature type="transmembrane region" description="Helical" evidence="1">
    <location>
        <begin position="97"/>
        <end position="117"/>
    </location>
</feature>
<keyword evidence="1" id="KW-0472">Membrane</keyword>
<keyword evidence="1" id="KW-0812">Transmembrane</keyword>
<feature type="transmembrane region" description="Helical" evidence="1">
    <location>
        <begin position="48"/>
        <end position="66"/>
    </location>
</feature>
<evidence type="ECO:0000256" key="1">
    <source>
        <dbReference type="SAM" id="Phobius"/>
    </source>
</evidence>
<dbReference type="PANTHER" id="PTHR42709:SF4">
    <property type="entry name" value="INNER MEMBRANE PROTEIN YQAA"/>
    <property type="match status" value="1"/>
</dbReference>
<organism evidence="2 3">
    <name type="scientific">Candidatus Gallibacteroides avistercoris</name>
    <dbReference type="NCBI Taxonomy" id="2840833"/>
    <lineage>
        <taxon>Bacteria</taxon>
        <taxon>Pseudomonadati</taxon>
        <taxon>Bacteroidota</taxon>
        <taxon>Bacteroidia</taxon>
        <taxon>Bacteroidales</taxon>
        <taxon>Bacteroidaceae</taxon>
        <taxon>Bacteroidaceae incertae sedis</taxon>
        <taxon>Candidatus Gallibacteroides</taxon>
    </lineage>
</organism>
<name>A0A9D1SC98_9BACT</name>
<reference evidence="2" key="1">
    <citation type="submission" date="2020-10" db="EMBL/GenBank/DDBJ databases">
        <authorList>
            <person name="Gilroy R."/>
        </authorList>
    </citation>
    <scope>NUCLEOTIDE SEQUENCE</scope>
    <source>
        <strain evidence="2">CHK158-818</strain>
    </source>
</reference>
<sequence>MEFVSELSNWGYIGLFIATFLAGSIIPLSSEIVMSALLAAGFDEWGCIWVATAGNWLGGMTCYYVGHLGKMEWIEKYLHIDRQKLEKTQRFLQGKGALMAFFVFLPVVGDLIIVAFGLMRANVFWVGLSMLLGKFLRYWVWTQATLGVLTLF</sequence>
<dbReference type="InterPro" id="IPR051311">
    <property type="entry name" value="DedA_domain"/>
</dbReference>
<dbReference type="Proteomes" id="UP000824112">
    <property type="component" value="Unassembled WGS sequence"/>
</dbReference>
<comment type="caution">
    <text evidence="2">The sequence shown here is derived from an EMBL/GenBank/DDBJ whole genome shotgun (WGS) entry which is preliminary data.</text>
</comment>
<proteinExistence type="predicted"/>
<dbReference type="PANTHER" id="PTHR42709">
    <property type="entry name" value="ALKALINE PHOSPHATASE LIKE PROTEIN"/>
    <property type="match status" value="1"/>
</dbReference>
<gene>
    <name evidence="2" type="ORF">IAB03_04885</name>
</gene>
<evidence type="ECO:0000313" key="3">
    <source>
        <dbReference type="Proteomes" id="UP000824112"/>
    </source>
</evidence>
<dbReference type="EMBL" id="DVNA01000111">
    <property type="protein sequence ID" value="HIU55129.1"/>
    <property type="molecule type" value="Genomic_DNA"/>
</dbReference>